<evidence type="ECO:0000313" key="1">
    <source>
        <dbReference type="EMBL" id="THF80930.1"/>
    </source>
</evidence>
<accession>A0A4S4C1I2</accession>
<dbReference type="EMBL" id="SSNT01000005">
    <property type="protein sequence ID" value="THF80930.1"/>
    <property type="molecule type" value="Genomic_DNA"/>
</dbReference>
<dbReference type="AlphaFoldDB" id="A0A4S4C1I2"/>
<protein>
    <submittedName>
        <fullName evidence="1">Uncharacterized protein</fullName>
    </submittedName>
</protein>
<proteinExistence type="predicted"/>
<organism evidence="1 2">
    <name type="scientific">Metabacillus sediminilitoris</name>
    <dbReference type="NCBI Taxonomy" id="2567941"/>
    <lineage>
        <taxon>Bacteria</taxon>
        <taxon>Bacillati</taxon>
        <taxon>Bacillota</taxon>
        <taxon>Bacilli</taxon>
        <taxon>Bacillales</taxon>
        <taxon>Bacillaceae</taxon>
        <taxon>Metabacillus</taxon>
    </lineage>
</organism>
<dbReference type="Proteomes" id="UP000310334">
    <property type="component" value="Unassembled WGS sequence"/>
</dbReference>
<name>A0A4S4C1I2_9BACI</name>
<dbReference type="RefSeq" id="WP_136352507.1">
    <property type="nucleotide sequence ID" value="NZ_CP046266.1"/>
</dbReference>
<gene>
    <name evidence="1" type="ORF">E6W99_07125</name>
</gene>
<comment type="caution">
    <text evidence="1">The sequence shown here is derived from an EMBL/GenBank/DDBJ whole genome shotgun (WGS) entry which is preliminary data.</text>
</comment>
<reference evidence="1 2" key="1">
    <citation type="submission" date="2019-04" db="EMBL/GenBank/DDBJ databases">
        <title>Bacillus sediminilitoris sp. nov., isolated from a tidal flat sediment on the East China Sea.</title>
        <authorList>
            <person name="Wei Y."/>
            <person name="Mao H."/>
            <person name="Fang J."/>
        </authorList>
    </citation>
    <scope>NUCLEOTIDE SEQUENCE [LARGE SCALE GENOMIC DNA]</scope>
    <source>
        <strain evidence="1 2">DSL-17</strain>
    </source>
</reference>
<keyword evidence="2" id="KW-1185">Reference proteome</keyword>
<evidence type="ECO:0000313" key="2">
    <source>
        <dbReference type="Proteomes" id="UP000310334"/>
    </source>
</evidence>
<sequence>MENNCSKCNTVMVEASLDSFPFRIYKAEEKPNAQTMSAISPCYVCPSCGFIELYAKEPNKFK</sequence>
<dbReference type="OrthoDB" id="1644422at2"/>